<dbReference type="EMBL" id="CM047741">
    <property type="protein sequence ID" value="KAJ0038059.1"/>
    <property type="molecule type" value="Genomic_DNA"/>
</dbReference>
<accession>A0ACC0YIK6</accession>
<reference evidence="2" key="1">
    <citation type="journal article" date="2023" name="G3 (Bethesda)">
        <title>Genome assembly and association tests identify interacting loci associated with vigor, precocity, and sex in interspecific pistachio rootstocks.</title>
        <authorList>
            <person name="Palmer W."/>
            <person name="Jacygrad E."/>
            <person name="Sagayaradj S."/>
            <person name="Cavanaugh K."/>
            <person name="Han R."/>
            <person name="Bertier L."/>
            <person name="Beede B."/>
            <person name="Kafkas S."/>
            <person name="Golino D."/>
            <person name="Preece J."/>
            <person name="Michelmore R."/>
        </authorList>
    </citation>
    <scope>NUCLEOTIDE SEQUENCE [LARGE SCALE GENOMIC DNA]</scope>
</reference>
<protein>
    <submittedName>
        <fullName evidence="1">Uncharacterized protein</fullName>
    </submittedName>
</protein>
<evidence type="ECO:0000313" key="2">
    <source>
        <dbReference type="Proteomes" id="UP001163603"/>
    </source>
</evidence>
<dbReference type="Proteomes" id="UP001163603">
    <property type="component" value="Chromosome 6"/>
</dbReference>
<gene>
    <name evidence="1" type="ORF">Pint_22021</name>
</gene>
<keyword evidence="2" id="KW-1185">Reference proteome</keyword>
<organism evidence="1 2">
    <name type="scientific">Pistacia integerrima</name>
    <dbReference type="NCBI Taxonomy" id="434235"/>
    <lineage>
        <taxon>Eukaryota</taxon>
        <taxon>Viridiplantae</taxon>
        <taxon>Streptophyta</taxon>
        <taxon>Embryophyta</taxon>
        <taxon>Tracheophyta</taxon>
        <taxon>Spermatophyta</taxon>
        <taxon>Magnoliopsida</taxon>
        <taxon>eudicotyledons</taxon>
        <taxon>Gunneridae</taxon>
        <taxon>Pentapetalae</taxon>
        <taxon>rosids</taxon>
        <taxon>malvids</taxon>
        <taxon>Sapindales</taxon>
        <taxon>Anacardiaceae</taxon>
        <taxon>Pistacia</taxon>
    </lineage>
</organism>
<sequence>MVENGKFVLEKLIASCNGKCNPICSFSIEELKQATNDYDRQKMITKGGGYELYKGDFHCQDRLISVLKFQDYWANELDFNSWLNNIVFPSQMNHKIILKLIGSCLETHLPILVFEYVKHGTFHDQSDNSFQLTHRLKIIMEIANAVAYLHLGFSRPILFKDINSSHILFDEYYVPKLFNFSVSKFIPEGETHITNRVRGTSGHVAPESLHTGYFNEKSDVYSFGLLLFEVLTGQRAIDLLRLMNWDLHSLRDQVRIRIENNKFNEILNLVIVRAGSCPGEDQHLQALVELAFKCLSNSAEDRPTMIQVAKTTLANVSIQLIIS</sequence>
<evidence type="ECO:0000313" key="1">
    <source>
        <dbReference type="EMBL" id="KAJ0038059.1"/>
    </source>
</evidence>
<name>A0ACC0YIK6_9ROSI</name>
<proteinExistence type="predicted"/>
<comment type="caution">
    <text evidence="1">The sequence shown here is derived from an EMBL/GenBank/DDBJ whole genome shotgun (WGS) entry which is preliminary data.</text>
</comment>